<feature type="chain" id="PRO_5008897323" description="ZP domain-containing protein" evidence="3">
    <location>
        <begin position="29"/>
        <end position="1109"/>
    </location>
</feature>
<evidence type="ECO:0000256" key="3">
    <source>
        <dbReference type="SAM" id="SignalP"/>
    </source>
</evidence>
<evidence type="ECO:0000256" key="2">
    <source>
        <dbReference type="SAM" id="Phobius"/>
    </source>
</evidence>
<protein>
    <recommendedName>
        <fullName evidence="6">ZP domain-containing protein</fullName>
    </recommendedName>
</protein>
<feature type="region of interest" description="Disordered" evidence="1">
    <location>
        <begin position="1009"/>
        <end position="1093"/>
    </location>
</feature>
<evidence type="ECO:0008006" key="6">
    <source>
        <dbReference type="Google" id="ProtNLM"/>
    </source>
</evidence>
<feature type="compositionally biased region" description="Basic and acidic residues" evidence="1">
    <location>
        <begin position="718"/>
        <end position="731"/>
    </location>
</feature>
<proteinExistence type="predicted"/>
<feature type="region of interest" description="Disordered" evidence="1">
    <location>
        <begin position="515"/>
        <end position="535"/>
    </location>
</feature>
<feature type="region of interest" description="Disordered" evidence="1">
    <location>
        <begin position="718"/>
        <end position="756"/>
    </location>
</feature>
<feature type="compositionally biased region" description="Basic and acidic residues" evidence="1">
    <location>
        <begin position="673"/>
        <end position="684"/>
    </location>
</feature>
<gene>
    <name evidence="4" type="primary">RvY_02650-1</name>
    <name evidence="4" type="synonym">RvY_02650.1</name>
    <name evidence="4" type="ORF">RvY_02650</name>
</gene>
<dbReference type="Proteomes" id="UP000186922">
    <property type="component" value="Unassembled WGS sequence"/>
</dbReference>
<feature type="signal peptide" evidence="3">
    <location>
        <begin position="1"/>
        <end position="28"/>
    </location>
</feature>
<keyword evidence="2" id="KW-1133">Transmembrane helix</keyword>
<feature type="region of interest" description="Disordered" evidence="1">
    <location>
        <begin position="284"/>
        <end position="305"/>
    </location>
</feature>
<feature type="compositionally biased region" description="Pro residues" evidence="1">
    <location>
        <begin position="523"/>
        <end position="532"/>
    </location>
</feature>
<feature type="compositionally biased region" description="Low complexity" evidence="1">
    <location>
        <begin position="852"/>
        <end position="863"/>
    </location>
</feature>
<feature type="region of interest" description="Disordered" evidence="1">
    <location>
        <begin position="801"/>
        <end position="874"/>
    </location>
</feature>
<keyword evidence="3" id="KW-0732">Signal</keyword>
<keyword evidence="2" id="KW-0472">Membrane</keyword>
<keyword evidence="2" id="KW-0812">Transmembrane</keyword>
<feature type="transmembrane region" description="Helical" evidence="2">
    <location>
        <begin position="175"/>
        <end position="199"/>
    </location>
</feature>
<dbReference type="EMBL" id="BDGG01000001">
    <property type="protein sequence ID" value="GAU90199.1"/>
    <property type="molecule type" value="Genomic_DNA"/>
</dbReference>
<name>A0A1D1UKH2_RAMVA</name>
<feature type="compositionally biased region" description="Polar residues" evidence="1">
    <location>
        <begin position="807"/>
        <end position="818"/>
    </location>
</feature>
<feature type="compositionally biased region" description="Polar residues" evidence="1">
    <location>
        <begin position="1046"/>
        <end position="1059"/>
    </location>
</feature>
<sequence length="1109" mass="125285">MRPRLPRAMELSKGAWFCIFLVMHLAGAQDPAPNLIDALAGLKSQINTVRSTADLTCESSRMMVNFTFAEPFRGKIFLENNAADTACWLFGTGLTTYQYPIPLKQCGTRQINLREFENTIQIRYGNTDAILLGDERKTVLCRYPPPVVPPIVPIVPPIPAAIPPVPAPSVSELELLLIIAAVLFLGLLLLGLCCGWAFIRRRRAKVVESEGVLIEQPDVMKLSGTTVPFILPRAATSVSDASESGLLQHLEDYPIVPVVPEGEIMRIPHVLQHTRGYELQEASMNVPSSLPPSSEIAEGESETRDTITDHDVEHTVVFAPPIPARPPSPLNLPPPGQFQDFQRETRTDITETELEHALVASRIPQQPPPPVRSPEHQYDMRSVSVLSDESITRSVIPMLPAKPPPRPPPKPLTTEMETETHSVVESLENELILRAVPKRQPPLPAPPRRPFYPLDTTTETTVIEETEERYFPPAEPPITRRSDDRMQIDQRYPPRPVTTTQTVTETNIERDFEVYPRPRGPVRQPPRQPPAPITTTTTETDIEQSVEFYPPRRQPPPKPITATTTETDIERSVEYYPPRPQPAPKPITTTRTVTETNIERDYEMYPPPQRAPQTTTTRTSEDRREYQRFPPTQPGPTTRTSTTTVTNIDRYNEFSDQLPSRRPGPGPTTTTRTTRDTDIRRDYDAAPYPGPQTTTTSTVTRDERIYSGRLFSPEIVDRTDITNRQETRKQYDLYSGPGPTGPQRPSTTSRTYRETSRRDLYDIEGITPREVSISPDYPPDYPMTQTDTYTSTMTRDIQKQIDAGTPPASSGTGNSPEGSTLARPSRSTETLREYSIHRPTTIPRPIFSEPATTTRTTTQSSTTRETRMAPPSFGTKPIIAGAIPTYHPFHQGNAPRRPLEWDELYRTIYEFQSEDGGPVPDKDILPLDDIDRLRDLVLYDEDFQLVITRVRTVYDLYYIRYTPPYDTYFVETSWTIIIRVFIITLDLPRPHPGDREFIEPQPEWFTRLTPPRDLNDVETSSTLTPSSAERALSELTEDVPRMVQRGSVTSSDAGSSWLGSTARRDSQVSEYFEESGVSEPTRSARTYRGERRTRVTAVRELEEESQQEL</sequence>
<feature type="compositionally biased region" description="Polar residues" evidence="1">
    <location>
        <begin position="1017"/>
        <end position="1027"/>
    </location>
</feature>
<organism evidence="4 5">
    <name type="scientific">Ramazzottius varieornatus</name>
    <name type="common">Water bear</name>
    <name type="synonym">Tardigrade</name>
    <dbReference type="NCBI Taxonomy" id="947166"/>
    <lineage>
        <taxon>Eukaryota</taxon>
        <taxon>Metazoa</taxon>
        <taxon>Ecdysozoa</taxon>
        <taxon>Tardigrada</taxon>
        <taxon>Eutardigrada</taxon>
        <taxon>Parachela</taxon>
        <taxon>Hypsibioidea</taxon>
        <taxon>Ramazzottiidae</taxon>
        <taxon>Ramazzottius</taxon>
    </lineage>
</organism>
<comment type="caution">
    <text evidence="4">The sequence shown here is derived from an EMBL/GenBank/DDBJ whole genome shotgun (WGS) entry which is preliminary data.</text>
</comment>
<feature type="compositionally biased region" description="Low complexity" evidence="1">
    <location>
        <begin position="661"/>
        <end position="672"/>
    </location>
</feature>
<evidence type="ECO:0000256" key="1">
    <source>
        <dbReference type="SAM" id="MobiDB-lite"/>
    </source>
</evidence>
<reference evidence="4 5" key="1">
    <citation type="journal article" date="2016" name="Nat. Commun.">
        <title>Extremotolerant tardigrade genome and improved radiotolerance of human cultured cells by tardigrade-unique protein.</title>
        <authorList>
            <person name="Hashimoto T."/>
            <person name="Horikawa D.D."/>
            <person name="Saito Y."/>
            <person name="Kuwahara H."/>
            <person name="Kozuka-Hata H."/>
            <person name="Shin-I T."/>
            <person name="Minakuchi Y."/>
            <person name="Ohishi K."/>
            <person name="Motoyama A."/>
            <person name="Aizu T."/>
            <person name="Enomoto A."/>
            <person name="Kondo K."/>
            <person name="Tanaka S."/>
            <person name="Hara Y."/>
            <person name="Koshikawa S."/>
            <person name="Sagara H."/>
            <person name="Miura T."/>
            <person name="Yokobori S."/>
            <person name="Miyagawa K."/>
            <person name="Suzuki Y."/>
            <person name="Kubo T."/>
            <person name="Oyama M."/>
            <person name="Kohara Y."/>
            <person name="Fujiyama A."/>
            <person name="Arakawa K."/>
            <person name="Katayama T."/>
            <person name="Toyoda A."/>
            <person name="Kunieda T."/>
        </authorList>
    </citation>
    <scope>NUCLEOTIDE SEQUENCE [LARGE SCALE GENOMIC DNA]</scope>
    <source>
        <strain evidence="4 5">YOKOZUNA-1</strain>
    </source>
</reference>
<keyword evidence="5" id="KW-1185">Reference proteome</keyword>
<dbReference type="PANTHER" id="PTHR46560">
    <property type="entry name" value="CYPHER, ISOFORM B"/>
    <property type="match status" value="1"/>
</dbReference>
<dbReference type="PANTHER" id="PTHR46560:SF11">
    <property type="entry name" value="GH09980P"/>
    <property type="match status" value="1"/>
</dbReference>
<feature type="compositionally biased region" description="Low complexity" evidence="1">
    <location>
        <begin position="635"/>
        <end position="646"/>
    </location>
</feature>
<evidence type="ECO:0000313" key="4">
    <source>
        <dbReference type="EMBL" id="GAU90199.1"/>
    </source>
</evidence>
<evidence type="ECO:0000313" key="5">
    <source>
        <dbReference type="Proteomes" id="UP000186922"/>
    </source>
</evidence>
<dbReference type="AlphaFoldDB" id="A0A1D1UKH2"/>
<feature type="region of interest" description="Disordered" evidence="1">
    <location>
        <begin position="597"/>
        <end position="702"/>
    </location>
</feature>
<accession>A0A1D1UKH2</accession>
<dbReference type="OrthoDB" id="10070678at2759"/>